<name>A0A0F6U6K8_MICAE</name>
<proteinExistence type="predicted"/>
<organism evidence="1 2">
    <name type="scientific">Microcystis aeruginosa NIES-2549</name>
    <dbReference type="NCBI Taxonomy" id="1641812"/>
    <lineage>
        <taxon>Bacteria</taxon>
        <taxon>Bacillati</taxon>
        <taxon>Cyanobacteriota</taxon>
        <taxon>Cyanophyceae</taxon>
        <taxon>Oscillatoriophycideae</taxon>
        <taxon>Chroococcales</taxon>
        <taxon>Microcystaceae</taxon>
        <taxon>Microcystis</taxon>
    </lineage>
</organism>
<accession>A0A0F6U6K8</accession>
<dbReference type="AlphaFoldDB" id="A0A0F6U6K8"/>
<protein>
    <submittedName>
        <fullName evidence="1">Uncharacterized protein</fullName>
    </submittedName>
</protein>
<dbReference type="Proteomes" id="UP000034103">
    <property type="component" value="Chromosome"/>
</dbReference>
<reference evidence="1 2" key="1">
    <citation type="journal article" date="2015" name="Genome Announc.">
        <title>Complete Genome Sequence of Microcystis aeruginosa NIES-2549, a Bloom-Forming Cyanobacterium from Lake Kasumigaura, Japan.</title>
        <authorList>
            <person name="Yamaguchi H."/>
            <person name="Suzuki S."/>
            <person name="Tanabe Y."/>
            <person name="Osana Y."/>
            <person name="Shimura Y."/>
            <person name="Ishida K."/>
            <person name="Kawachi M."/>
        </authorList>
    </citation>
    <scope>NUCLEOTIDE SEQUENCE [LARGE SCALE GENOMIC DNA]</scope>
    <source>
        <strain evidence="1 2">NIES-2549</strain>
    </source>
</reference>
<dbReference type="EMBL" id="CP011304">
    <property type="protein sequence ID" value="AKE65746.1"/>
    <property type="molecule type" value="Genomic_DNA"/>
</dbReference>
<dbReference type="RefSeq" id="WP_158269544.1">
    <property type="nucleotide sequence ID" value="NZ_CP011304.1"/>
</dbReference>
<evidence type="ECO:0000313" key="1">
    <source>
        <dbReference type="EMBL" id="AKE65746.1"/>
    </source>
</evidence>
<gene>
    <name evidence="1" type="ORF">MYAER_3408</name>
</gene>
<dbReference type="HOGENOM" id="CLU_3137654_0_0_3"/>
<sequence length="49" mass="5782">MLDIDKQPIWWENCDHYGLIWLEAGQFSQYKQNFATKGVIDLAKQVLLL</sequence>
<evidence type="ECO:0000313" key="2">
    <source>
        <dbReference type="Proteomes" id="UP000034103"/>
    </source>
</evidence>